<name>A0A154V0J0_9MICO</name>
<accession>A0A154V0J0</accession>
<proteinExistence type="predicted"/>
<gene>
    <name evidence="1" type="ORF">AWH51_11995</name>
</gene>
<dbReference type="OrthoDB" id="5125162at2"/>
<evidence type="ECO:0000313" key="2">
    <source>
        <dbReference type="Proteomes" id="UP000076218"/>
    </source>
</evidence>
<dbReference type="Proteomes" id="UP000076218">
    <property type="component" value="Unassembled WGS sequence"/>
</dbReference>
<protein>
    <submittedName>
        <fullName evidence="1">Uncharacterized protein</fullName>
    </submittedName>
</protein>
<evidence type="ECO:0000313" key="1">
    <source>
        <dbReference type="EMBL" id="KZC94886.1"/>
    </source>
</evidence>
<dbReference type="AlphaFoldDB" id="A0A154V0J0"/>
<dbReference type="RefSeq" id="WP_063071930.1">
    <property type="nucleotide sequence ID" value="NZ_LQXA01000035.1"/>
</dbReference>
<reference evidence="1 2" key="1">
    <citation type="submission" date="2016-01" db="EMBL/GenBank/DDBJ databases">
        <title>Draft genome sequence of Clavibacter michiganensis subsp. tessellarius DOAB 609.</title>
        <authorList>
            <person name="Tambong J.T."/>
        </authorList>
    </citation>
    <scope>NUCLEOTIDE SEQUENCE [LARGE SCALE GENOMIC DNA]</scope>
    <source>
        <strain evidence="1 2">DOAB 609</strain>
    </source>
</reference>
<dbReference type="EMBL" id="LQXA01000035">
    <property type="protein sequence ID" value="KZC94886.1"/>
    <property type="molecule type" value="Genomic_DNA"/>
</dbReference>
<comment type="caution">
    <text evidence="1">The sequence shown here is derived from an EMBL/GenBank/DDBJ whole genome shotgun (WGS) entry which is preliminary data.</text>
</comment>
<dbReference type="STRING" id="31965.AWH51_11995"/>
<organism evidence="1 2">
    <name type="scientific">Clavibacter tessellarius</name>
    <dbReference type="NCBI Taxonomy" id="31965"/>
    <lineage>
        <taxon>Bacteria</taxon>
        <taxon>Bacillati</taxon>
        <taxon>Actinomycetota</taxon>
        <taxon>Actinomycetes</taxon>
        <taxon>Micrococcales</taxon>
        <taxon>Microbacteriaceae</taxon>
        <taxon>Clavibacter</taxon>
    </lineage>
</organism>
<sequence length="81" mass="7745">MSVPPATGTLPVVAPAAPETPRLPLLAMRGSADAAACEGDACLVPGAVAAPADAGSAAPTDADPAADLARVRDAIDSGRAI</sequence>